<dbReference type="AlphaFoldDB" id="A0A2T4JDI8"/>
<dbReference type="EMBL" id="PZKE01000002">
    <property type="protein sequence ID" value="PTE15985.1"/>
    <property type="molecule type" value="Genomic_DNA"/>
</dbReference>
<protein>
    <submittedName>
        <fullName evidence="1">Uncharacterized protein</fullName>
    </submittedName>
</protein>
<dbReference type="Proteomes" id="UP000241362">
    <property type="component" value="Unassembled WGS sequence"/>
</dbReference>
<evidence type="ECO:0000313" key="2">
    <source>
        <dbReference type="Proteomes" id="UP000241362"/>
    </source>
</evidence>
<name>A0A2T4JDI8_FUSBL</name>
<accession>A0A2T4JDI8</accession>
<reference evidence="1 2" key="1">
    <citation type="submission" date="2018-03" db="EMBL/GenBank/DDBJ databases">
        <title>Rhodobacter blasticus.</title>
        <authorList>
            <person name="Meyer T.E."/>
            <person name="Miller S."/>
            <person name="Lodha T."/>
            <person name="Gandham S."/>
            <person name="Chintalapati S."/>
            <person name="Chintalapati V.R."/>
        </authorList>
    </citation>
    <scope>NUCLEOTIDE SEQUENCE [LARGE SCALE GENOMIC DNA]</scope>
    <source>
        <strain evidence="1 2">DSM 2131</strain>
    </source>
</reference>
<evidence type="ECO:0000313" key="1">
    <source>
        <dbReference type="EMBL" id="PTE15985.1"/>
    </source>
</evidence>
<keyword evidence="2" id="KW-1185">Reference proteome</keyword>
<proteinExistence type="predicted"/>
<organism evidence="1 2">
    <name type="scientific">Fuscovulum blasticum DSM 2131</name>
    <dbReference type="NCBI Taxonomy" id="1188250"/>
    <lineage>
        <taxon>Bacteria</taxon>
        <taxon>Pseudomonadati</taxon>
        <taxon>Pseudomonadota</taxon>
        <taxon>Alphaproteobacteria</taxon>
        <taxon>Rhodobacterales</taxon>
        <taxon>Paracoccaceae</taxon>
        <taxon>Pseudogemmobacter</taxon>
    </lineage>
</organism>
<sequence length="76" mass="9075">MTRPLTRQQRWRQNNPRRYLAHLYVQAGKRLGFITPQPCEVCGGEKAEAHHPDYDRPGDVQWLCRRHHRQHHARGV</sequence>
<gene>
    <name evidence="1" type="ORF">C5F44_02810</name>
</gene>
<comment type="caution">
    <text evidence="1">The sequence shown here is derived from an EMBL/GenBank/DDBJ whole genome shotgun (WGS) entry which is preliminary data.</text>
</comment>